<keyword evidence="26" id="KW-1185">Reference proteome</keyword>
<evidence type="ECO:0000313" key="8">
    <source>
        <dbReference type="EMBL" id="MBT8726336.1"/>
    </source>
</evidence>
<dbReference type="EMBL" id="JAFBJK010000003">
    <property type="protein sequence ID" value="MBT8726336.1"/>
    <property type="molecule type" value="Genomic_DNA"/>
</dbReference>
<dbReference type="Proteomes" id="UP001196342">
    <property type="component" value="Unassembled WGS sequence"/>
</dbReference>
<evidence type="ECO:0000313" key="22">
    <source>
        <dbReference type="Proteomes" id="UP000442334"/>
    </source>
</evidence>
<dbReference type="EMBL" id="CZAO01000008">
    <property type="protein sequence ID" value="CUP61663.1"/>
    <property type="molecule type" value="Genomic_DNA"/>
</dbReference>
<evidence type="ECO:0000313" key="24">
    <source>
        <dbReference type="Proteomes" id="UP000466952"/>
    </source>
</evidence>
<dbReference type="EMBL" id="QSIF01000011">
    <property type="protein sequence ID" value="RHC74128.1"/>
    <property type="molecule type" value="Genomic_DNA"/>
</dbReference>
<reference evidence="20 21" key="3">
    <citation type="journal article" date="2019" name="Nat. Med.">
        <title>A library of human gut bacterial isolates paired with longitudinal multiomics data enables mechanistic microbiome research.</title>
        <authorList>
            <person name="Poyet M."/>
            <person name="Groussin M."/>
            <person name="Gibbons S.M."/>
            <person name="Avila-Pacheco J."/>
            <person name="Jiang X."/>
            <person name="Kearney S.M."/>
            <person name="Perrotta A.R."/>
            <person name="Berdy B."/>
            <person name="Zhao S."/>
            <person name="Lieberman T.D."/>
            <person name="Swanson P.K."/>
            <person name="Smith M."/>
            <person name="Roesemann S."/>
            <person name="Alexander J.E."/>
            <person name="Rich S.A."/>
            <person name="Livny J."/>
            <person name="Vlamakis H."/>
            <person name="Clish C."/>
            <person name="Bullock K."/>
            <person name="Deik A."/>
            <person name="Scott J."/>
            <person name="Pierce K.A."/>
            <person name="Xavier R.J."/>
            <person name="Alm E.J."/>
        </authorList>
    </citation>
    <scope>NUCLEOTIDE SEQUENCE [LARGE SCALE GENOMIC DNA]</scope>
    <source>
        <strain evidence="4 24">BIOML-A11</strain>
        <strain evidence="3 22">BIOML-A21</strain>
        <strain evidence="7 25">BIOML-A3</strain>
        <strain evidence="2 21">BIOML-A42</strain>
        <strain evidence="5 23">BIOML-A5</strain>
        <strain evidence="6 20">BIOML-A6</strain>
    </source>
</reference>
<proteinExistence type="predicted"/>
<evidence type="ECO:0000313" key="13">
    <source>
        <dbReference type="EMBL" id="RHC74128.1"/>
    </source>
</evidence>
<accession>A0A174PL08</accession>
<gene>
    <name evidence="13" type="ORF">DW831_08905</name>
    <name evidence="12" type="ORF">DW873_11670</name>
    <name evidence="11" type="ORF">DW988_01845</name>
    <name evidence="10" type="ORF">DWW83_02165</name>
    <name evidence="9" type="ORF">DXD40_03685</name>
    <name evidence="1" type="ORF">ERS852510_01946</name>
    <name evidence="6" type="ORF">GAP41_14815</name>
    <name evidence="5" type="ORF">GAP47_03085</name>
    <name evidence="7" type="ORF">GAP48_02985</name>
    <name evidence="4" type="ORF">GAP55_11525</name>
    <name evidence="3" type="ORF">GAQ34_04835</name>
    <name evidence="2" type="ORF">GAQ56_02215</name>
    <name evidence="8" type="ORF">JQN06_09170</name>
</gene>
<evidence type="ECO:0000313" key="21">
    <source>
        <dbReference type="Proteomes" id="UP000432488"/>
    </source>
</evidence>
<dbReference type="Proteomes" id="UP000432488">
    <property type="component" value="Unassembled WGS sequence"/>
</dbReference>
<dbReference type="RefSeq" id="WP_005835273.1">
    <property type="nucleotide sequence ID" value="NZ_BQNO01000001.1"/>
</dbReference>
<dbReference type="Proteomes" id="UP000462376">
    <property type="component" value="Unassembled WGS sequence"/>
</dbReference>
<evidence type="ECO:0000313" key="20">
    <source>
        <dbReference type="Proteomes" id="UP000431575"/>
    </source>
</evidence>
<dbReference type="EMBL" id="WCTJ01000003">
    <property type="protein sequence ID" value="KAB4258033.1"/>
    <property type="molecule type" value="Genomic_DNA"/>
</dbReference>
<dbReference type="Proteomes" id="UP000286114">
    <property type="component" value="Unassembled WGS sequence"/>
</dbReference>
<organism evidence="1 14">
    <name type="scientific">Bacteroides uniformis</name>
    <dbReference type="NCBI Taxonomy" id="820"/>
    <lineage>
        <taxon>Bacteria</taxon>
        <taxon>Pseudomonadati</taxon>
        <taxon>Bacteroidota</taxon>
        <taxon>Bacteroidia</taxon>
        <taxon>Bacteroidales</taxon>
        <taxon>Bacteroidaceae</taxon>
        <taxon>Bacteroides</taxon>
    </lineage>
</organism>
<dbReference type="PROSITE" id="PS51257">
    <property type="entry name" value="PROKAR_LIPOPROTEIN"/>
    <property type="match status" value="1"/>
</dbReference>
<dbReference type="Proteomes" id="UP000284022">
    <property type="component" value="Unassembled WGS sequence"/>
</dbReference>
<evidence type="ECO:0000313" key="2">
    <source>
        <dbReference type="EMBL" id="KAB4095817.1"/>
    </source>
</evidence>
<evidence type="ECO:0000313" key="17">
    <source>
        <dbReference type="Proteomes" id="UP000284022"/>
    </source>
</evidence>
<dbReference type="Proteomes" id="UP000442334">
    <property type="component" value="Unassembled WGS sequence"/>
</dbReference>
<evidence type="ECO:0000313" key="6">
    <source>
        <dbReference type="EMBL" id="KAB4240436.1"/>
    </source>
</evidence>
<reference evidence="15 16" key="2">
    <citation type="submission" date="2018-08" db="EMBL/GenBank/DDBJ databases">
        <title>A genome reference for cultivated species of the human gut microbiota.</title>
        <authorList>
            <person name="Zou Y."/>
            <person name="Xue W."/>
            <person name="Luo G."/>
        </authorList>
    </citation>
    <scope>NUCLEOTIDE SEQUENCE [LARGE SCALE GENOMIC DNA]</scope>
    <source>
        <strain evidence="10 17">AF17-20</strain>
        <strain evidence="13 18">AM34-25</strain>
        <strain evidence="12 19">AM39-1</strain>
        <strain evidence="11 16">AM50-4</strain>
        <strain evidence="9 15">TM04-30</strain>
    </source>
</reference>
<evidence type="ECO:0000313" key="18">
    <source>
        <dbReference type="Proteomes" id="UP000284514"/>
    </source>
</evidence>
<dbReference type="Pfam" id="PF15869">
    <property type="entry name" value="TolB_like"/>
    <property type="match status" value="1"/>
</dbReference>
<evidence type="ECO:0000313" key="19">
    <source>
        <dbReference type="Proteomes" id="UP000286114"/>
    </source>
</evidence>
<dbReference type="GeneID" id="29794405"/>
<evidence type="ECO:0000313" key="16">
    <source>
        <dbReference type="Proteomes" id="UP000283684"/>
    </source>
</evidence>
<evidence type="ECO:0000313" key="25">
    <source>
        <dbReference type="Proteomes" id="UP000487989"/>
    </source>
</evidence>
<dbReference type="Proteomes" id="UP000466952">
    <property type="component" value="Unassembled WGS sequence"/>
</dbReference>
<evidence type="ECO:0000313" key="3">
    <source>
        <dbReference type="EMBL" id="KAB4187299.1"/>
    </source>
</evidence>
<evidence type="ECO:0000313" key="12">
    <source>
        <dbReference type="EMBL" id="RHB72274.1"/>
    </source>
</evidence>
<dbReference type="Proteomes" id="UP000283684">
    <property type="component" value="Unassembled WGS sequence"/>
</dbReference>
<dbReference type="Proteomes" id="UP000487989">
    <property type="component" value="Unassembled WGS sequence"/>
</dbReference>
<dbReference type="EMBL" id="WCTR01000007">
    <property type="protein sequence ID" value="KAB4212360.1"/>
    <property type="molecule type" value="Genomic_DNA"/>
</dbReference>
<dbReference type="AlphaFoldDB" id="A0A174PL08"/>
<evidence type="ECO:0000313" key="26">
    <source>
        <dbReference type="Proteomes" id="UP001196342"/>
    </source>
</evidence>
<reference evidence="8 26" key="4">
    <citation type="submission" date="2020-12" db="EMBL/GenBank/DDBJ databases">
        <title>Microorganisms.</title>
        <authorList>
            <person name="Matos J."/>
            <person name="Faleiro L."/>
            <person name="Duarte I."/>
        </authorList>
    </citation>
    <scope>NUCLEOTIDE SEQUENCE [LARGE SCALE GENOMIC DNA]</scope>
    <source>
        <strain evidence="8 26">PtFD3Pch2</strain>
    </source>
</reference>
<evidence type="ECO:0000313" key="5">
    <source>
        <dbReference type="EMBL" id="KAB4240152.1"/>
    </source>
</evidence>
<reference evidence="1 14" key="1">
    <citation type="submission" date="2015-09" db="EMBL/GenBank/DDBJ databases">
        <authorList>
            <consortium name="Pathogen Informatics"/>
        </authorList>
    </citation>
    <scope>NUCLEOTIDE SEQUENCE [LARGE SCALE GENOMIC DNA]</scope>
    <source>
        <strain evidence="1 14">2789STDY5834898</strain>
    </source>
</reference>
<protein>
    <recommendedName>
        <fullName evidence="27">6-bladed beta-propeller</fullName>
    </recommendedName>
</protein>
<dbReference type="Proteomes" id="UP000260844">
    <property type="component" value="Unassembled WGS sequence"/>
</dbReference>
<dbReference type="EMBL" id="QSHA01000008">
    <property type="protein sequence ID" value="RHB72274.1"/>
    <property type="molecule type" value="Genomic_DNA"/>
</dbReference>
<dbReference type="EMBL" id="WCUV01000002">
    <property type="protein sequence ID" value="KAB4095817.1"/>
    <property type="molecule type" value="Genomic_DNA"/>
</dbReference>
<dbReference type="EMBL" id="QRXV01000002">
    <property type="protein sequence ID" value="RGU40947.1"/>
    <property type="molecule type" value="Genomic_DNA"/>
</dbReference>
<evidence type="ECO:0000313" key="14">
    <source>
        <dbReference type="Proteomes" id="UP000095766"/>
    </source>
</evidence>
<dbReference type="Proteomes" id="UP000431575">
    <property type="component" value="Unassembled WGS sequence"/>
</dbReference>
<evidence type="ECO:0000313" key="23">
    <source>
        <dbReference type="Proteomes" id="UP000462376"/>
    </source>
</evidence>
<evidence type="ECO:0000313" key="10">
    <source>
        <dbReference type="EMBL" id="RGU40947.1"/>
    </source>
</evidence>
<evidence type="ECO:0000313" key="11">
    <source>
        <dbReference type="EMBL" id="RGZ51533.1"/>
    </source>
</evidence>
<evidence type="ECO:0000313" key="1">
    <source>
        <dbReference type="EMBL" id="CUP61663.1"/>
    </source>
</evidence>
<dbReference type="EMBL" id="WCUA01000003">
    <property type="protein sequence ID" value="KAB4187299.1"/>
    <property type="molecule type" value="Genomic_DNA"/>
</dbReference>
<dbReference type="EMBL" id="WCTL01000002">
    <property type="protein sequence ID" value="KAB4240152.1"/>
    <property type="molecule type" value="Genomic_DNA"/>
</dbReference>
<dbReference type="EMBL" id="WCTM01000009">
    <property type="protein sequence ID" value="KAB4240436.1"/>
    <property type="molecule type" value="Genomic_DNA"/>
</dbReference>
<evidence type="ECO:0000313" key="7">
    <source>
        <dbReference type="EMBL" id="KAB4258033.1"/>
    </source>
</evidence>
<evidence type="ECO:0000313" key="4">
    <source>
        <dbReference type="EMBL" id="KAB4212360.1"/>
    </source>
</evidence>
<evidence type="ECO:0000313" key="9">
    <source>
        <dbReference type="EMBL" id="RGJ96559.1"/>
    </source>
</evidence>
<dbReference type="EMBL" id="QSPV01000002">
    <property type="protein sequence ID" value="RGJ96559.1"/>
    <property type="molecule type" value="Genomic_DNA"/>
</dbReference>
<sequence length="350" mass="40298">MKYLLVLILVVSFSSCTNYDEKMRKFDASFTKMRKITSANVLNHELILGRPYIIHYADSSVVIYDDINDSIFTLIDLRDNNSVYHFGKRGEGNNEFLQVFSLCSLYGDSLIGVYDVYKRNLVEMNLRQIKQGNIQFPVLMQDSLMSLNICPTQYDTYLGLGFYENNMFSLTGKHIGSRYYYEYPYRDKQEKEVKNRLRGMAYQGTLSSNKSLNRFVFAIGSAPIFSLYSVNKDNIDKSFEFVGGYPEYKTEDTGTTRSAPMSVANKMAFIKAYATEKYVYLLYSGNSYKEVGVKAFNGKIIYQLAWDATPICKFVLDFPIMNFCVSDSDDTIYALMDKEEVELVKYSLNL</sequence>
<evidence type="ECO:0008006" key="27">
    <source>
        <dbReference type="Google" id="ProtNLM"/>
    </source>
</evidence>
<dbReference type="Proteomes" id="UP000095766">
    <property type="component" value="Unassembled WGS sequence"/>
</dbReference>
<evidence type="ECO:0000313" key="15">
    <source>
        <dbReference type="Proteomes" id="UP000260844"/>
    </source>
</evidence>
<name>A0A174PL08_BACUN</name>
<dbReference type="Proteomes" id="UP000284514">
    <property type="component" value="Unassembled WGS sequence"/>
</dbReference>
<dbReference type="EMBL" id="QSEE01000001">
    <property type="protein sequence ID" value="RGZ51533.1"/>
    <property type="molecule type" value="Genomic_DNA"/>
</dbReference>